<keyword evidence="1" id="KW-0596">Phosphopantetheine</keyword>
<dbReference type="SMART" id="SM00823">
    <property type="entry name" value="PKS_PP"/>
    <property type="match status" value="3"/>
</dbReference>
<dbReference type="RefSeq" id="XP_014551778.1">
    <property type="nucleotide sequence ID" value="XM_014696292.1"/>
</dbReference>
<dbReference type="PROSITE" id="PS00012">
    <property type="entry name" value="PHOSPHOPANTETHEINE"/>
    <property type="match status" value="1"/>
</dbReference>
<dbReference type="SUPFAM" id="SSF53335">
    <property type="entry name" value="S-adenosyl-L-methionine-dependent methyltransferases"/>
    <property type="match status" value="1"/>
</dbReference>
<dbReference type="EMBL" id="KI968818">
    <property type="protein sequence ID" value="EUN22210.1"/>
    <property type="molecule type" value="Genomic_DNA"/>
</dbReference>
<organism evidence="6 7">
    <name type="scientific">Bipolaris victoriae (strain FI3)</name>
    <name type="common">Victoria blight of oats agent</name>
    <name type="synonym">Cochliobolus victoriae</name>
    <dbReference type="NCBI Taxonomy" id="930091"/>
    <lineage>
        <taxon>Eukaryota</taxon>
        <taxon>Fungi</taxon>
        <taxon>Dikarya</taxon>
        <taxon>Ascomycota</taxon>
        <taxon>Pezizomycotina</taxon>
        <taxon>Dothideomycetes</taxon>
        <taxon>Pleosporomycetidae</taxon>
        <taxon>Pleosporales</taxon>
        <taxon>Pleosporineae</taxon>
        <taxon>Pleosporaceae</taxon>
        <taxon>Bipolaris</taxon>
    </lineage>
</organism>
<dbReference type="InterPro" id="IPR006162">
    <property type="entry name" value="Ppantetheine_attach_site"/>
</dbReference>
<dbReference type="InterPro" id="IPR042104">
    <property type="entry name" value="PKS_dehydratase_sf"/>
</dbReference>
<feature type="compositionally biased region" description="Low complexity" evidence="4">
    <location>
        <begin position="581"/>
        <end position="595"/>
    </location>
</feature>
<dbReference type="InterPro" id="IPR036736">
    <property type="entry name" value="ACP-like_sf"/>
</dbReference>
<evidence type="ECO:0000313" key="7">
    <source>
        <dbReference type="Proteomes" id="UP000054337"/>
    </source>
</evidence>
<dbReference type="PANTHER" id="PTHR43775">
    <property type="entry name" value="FATTY ACID SYNTHASE"/>
    <property type="match status" value="1"/>
</dbReference>
<gene>
    <name evidence="6" type="ORF">COCVIDRAFT_20004</name>
</gene>
<evidence type="ECO:0000256" key="4">
    <source>
        <dbReference type="SAM" id="MobiDB-lite"/>
    </source>
</evidence>
<dbReference type="SMART" id="SM00827">
    <property type="entry name" value="PKS_AT"/>
    <property type="match status" value="1"/>
</dbReference>
<keyword evidence="2" id="KW-0597">Phosphoprotein</keyword>
<dbReference type="InterPro" id="IPR013094">
    <property type="entry name" value="AB_hydrolase_3"/>
</dbReference>
<dbReference type="SUPFAM" id="SSF53474">
    <property type="entry name" value="alpha/beta-Hydrolases"/>
    <property type="match status" value="1"/>
</dbReference>
<feature type="compositionally biased region" description="Low complexity" evidence="4">
    <location>
        <begin position="479"/>
        <end position="491"/>
    </location>
</feature>
<feature type="domain" description="Carrier" evidence="5">
    <location>
        <begin position="499"/>
        <end position="578"/>
    </location>
</feature>
<dbReference type="Pfam" id="PF00550">
    <property type="entry name" value="PP-binding"/>
    <property type="match status" value="3"/>
</dbReference>
<feature type="region of interest" description="Disordered" evidence="4">
    <location>
        <begin position="479"/>
        <end position="498"/>
    </location>
</feature>
<dbReference type="InterPro" id="IPR029058">
    <property type="entry name" value="AB_hydrolase_fold"/>
</dbReference>
<dbReference type="Gene3D" id="1.10.1200.10">
    <property type="entry name" value="ACP-like"/>
    <property type="match status" value="3"/>
</dbReference>
<evidence type="ECO:0000256" key="2">
    <source>
        <dbReference type="ARBA" id="ARBA00022553"/>
    </source>
</evidence>
<dbReference type="GO" id="GO:0006633">
    <property type="term" value="P:fatty acid biosynthetic process"/>
    <property type="evidence" value="ECO:0007669"/>
    <property type="project" value="TreeGrafter"/>
</dbReference>
<dbReference type="GO" id="GO:0016787">
    <property type="term" value="F:hydrolase activity"/>
    <property type="evidence" value="ECO:0007669"/>
    <property type="project" value="InterPro"/>
</dbReference>
<dbReference type="Proteomes" id="UP000054337">
    <property type="component" value="Unassembled WGS sequence"/>
</dbReference>
<feature type="domain" description="Carrier" evidence="5">
    <location>
        <begin position="383"/>
        <end position="457"/>
    </location>
</feature>
<keyword evidence="7" id="KW-1185">Reference proteome</keyword>
<dbReference type="GeneID" id="26252462"/>
<dbReference type="GO" id="GO:0004312">
    <property type="term" value="F:fatty acid synthase activity"/>
    <property type="evidence" value="ECO:0007669"/>
    <property type="project" value="TreeGrafter"/>
</dbReference>
<feature type="region of interest" description="Disordered" evidence="4">
    <location>
        <begin position="581"/>
        <end position="601"/>
    </location>
</feature>
<dbReference type="SUPFAM" id="SSF47336">
    <property type="entry name" value="ACP-like"/>
    <property type="match status" value="3"/>
</dbReference>
<protein>
    <recommendedName>
        <fullName evidence="5">Carrier domain-containing protein</fullName>
    </recommendedName>
</protein>
<evidence type="ECO:0000256" key="3">
    <source>
        <dbReference type="ARBA" id="ARBA00022679"/>
    </source>
</evidence>
<dbReference type="GO" id="GO:0031177">
    <property type="term" value="F:phosphopantetheine binding"/>
    <property type="evidence" value="ECO:0007669"/>
    <property type="project" value="InterPro"/>
</dbReference>
<dbReference type="InterPro" id="IPR050091">
    <property type="entry name" value="PKS_NRPS_Biosynth_Enz"/>
</dbReference>
<keyword evidence="3" id="KW-0808">Transferase</keyword>
<evidence type="ECO:0000259" key="5">
    <source>
        <dbReference type="PROSITE" id="PS50075"/>
    </source>
</evidence>
<feature type="domain" description="Carrier" evidence="5">
    <location>
        <begin position="278"/>
        <end position="357"/>
    </location>
</feature>
<dbReference type="Gene3D" id="3.10.129.110">
    <property type="entry name" value="Polyketide synthase dehydratase"/>
    <property type="match status" value="1"/>
</dbReference>
<dbReference type="GO" id="GO:0044550">
    <property type="term" value="P:secondary metabolite biosynthetic process"/>
    <property type="evidence" value="ECO:0007669"/>
    <property type="project" value="TreeGrafter"/>
</dbReference>
<sequence>MATKWGEERGTMLAIHATRDVVEQVISKVGGGELEVACYNAVASQVVGSASAVARAEAVLAGEAQFGSVRSQRVDVTHGFHSKFTEPLLDELSQHTRQPVYFVDAVRRIEARLGPRCLWLEAGTDSPIVPMVVGLLINSSDACIPDHVFVATGLDSATLSQACDFAATDSWTVYAVFRSTSDTTATGDVFVMACDDTVALTVMDVAFTRLPIATLEKLLDTANSTPASRKDAALPKHYAPQKHATTAVPSRHAVPDLVAADEYPAHNYSESEGSVPPPPSEQDDSSLRKTIAMYTDVSIDSIAAQATMADLGVDSLAAVEFEEDLRSQSGKDIESADLLASTLNVLSQLVLTSVSKSQSKTKSTKAHVVQMDPLLQVRAAASSAGRQRLLEIVSDACGAPPADIKDSHTLRDLGADSLASVELSSDLENAFSVQIDENDLHLDSTVAEIIKYLGFGNESEQSTPSMQTPTPISISISISTQATHSHSQTSAPAPQGEPNAIRQRVAQIISDACGALAEDINGNDLLRDLGVDSLSAMELKNELEDEFNVELDDDLLDLSVSETLKSCGGVLINFGNASTISSSTTASRPPTSKPANSNLPKVPTDLASPFDSLVISEKDYAAKARKCGFLDFGANVSSRQDELMLAYIVGALVELGVDLRKMKEGTPLPPFAYRSKHAYDRQIQRIWVILGKHGLVNAAGTSRHVRGATKCPQSTSKDLLGRMRQDFPAYNCEFSLRNLTESQLGQCLAGKQDPIALMFKTHDAQAVMEDFYLNSSMLATTTEMLVGTIVDAVSRSKIHNLVNILEIGAGYKLGRPVNYTFTDISPTLVGRALKVFSDQYPWLHFQTWNMEQTPPLALCTTGPFDVIIGTNSVHATQDRSECGSEHTKTTHSLMIHRGGHVTLSRKAVRPAQTNFLLENGVLPISIDHRLCPEVNIIDGPIADTLDAYKWMTTALPDLARAKSIVVDPQQVVVIGWSTAGHFAITTAWTAKSAVARLPRAILSFYFPRLRAW</sequence>
<accession>W7E8G2</accession>
<dbReference type="Pfam" id="PF18558">
    <property type="entry name" value="HTH_51"/>
    <property type="match status" value="1"/>
</dbReference>
<dbReference type="AlphaFoldDB" id="W7E8G2"/>
<dbReference type="OrthoDB" id="19653at2759"/>
<dbReference type="InterPro" id="IPR001227">
    <property type="entry name" value="Ac_transferase_dom_sf"/>
</dbReference>
<dbReference type="PROSITE" id="PS50075">
    <property type="entry name" value="CARRIER"/>
    <property type="match status" value="3"/>
</dbReference>
<dbReference type="Gene3D" id="3.40.366.10">
    <property type="entry name" value="Malonyl-Coenzyme A Acyl Carrier Protein, domain 2"/>
    <property type="match status" value="1"/>
</dbReference>
<dbReference type="InterPro" id="IPR020806">
    <property type="entry name" value="PKS_PP-bd"/>
</dbReference>
<dbReference type="InterPro" id="IPR009081">
    <property type="entry name" value="PP-bd_ACP"/>
</dbReference>
<dbReference type="InterPro" id="IPR041068">
    <property type="entry name" value="HTH_51"/>
</dbReference>
<dbReference type="Pfam" id="PF07859">
    <property type="entry name" value="Abhydrolase_3"/>
    <property type="match status" value="1"/>
</dbReference>
<proteinExistence type="predicted"/>
<feature type="region of interest" description="Disordered" evidence="4">
    <location>
        <begin position="226"/>
        <end position="251"/>
    </location>
</feature>
<dbReference type="InterPro" id="IPR014043">
    <property type="entry name" value="Acyl_transferase_dom"/>
</dbReference>
<dbReference type="PANTHER" id="PTHR43775:SF21">
    <property type="entry name" value="NON-REDUCING POLYKETIDE SYNTHASE AUSA-RELATED"/>
    <property type="match status" value="1"/>
</dbReference>
<name>W7E8G2_BIPV3</name>
<evidence type="ECO:0000256" key="1">
    <source>
        <dbReference type="ARBA" id="ARBA00022450"/>
    </source>
</evidence>
<dbReference type="Gene3D" id="3.40.50.1820">
    <property type="entry name" value="alpha/beta hydrolase"/>
    <property type="match status" value="1"/>
</dbReference>
<dbReference type="HOGENOM" id="CLU_297532_0_0_1"/>
<dbReference type="Gene3D" id="3.40.50.150">
    <property type="entry name" value="Vaccinia Virus protein VP39"/>
    <property type="match status" value="1"/>
</dbReference>
<evidence type="ECO:0000313" key="6">
    <source>
        <dbReference type="EMBL" id="EUN22210.1"/>
    </source>
</evidence>
<dbReference type="InterPro" id="IPR029063">
    <property type="entry name" value="SAM-dependent_MTases_sf"/>
</dbReference>
<reference evidence="6 7" key="1">
    <citation type="journal article" date="2013" name="PLoS Genet.">
        <title>Comparative genome structure, secondary metabolite, and effector coding capacity across Cochliobolus pathogens.</title>
        <authorList>
            <person name="Condon B.J."/>
            <person name="Leng Y."/>
            <person name="Wu D."/>
            <person name="Bushley K.E."/>
            <person name="Ohm R.A."/>
            <person name="Otillar R."/>
            <person name="Martin J."/>
            <person name="Schackwitz W."/>
            <person name="Grimwood J."/>
            <person name="MohdZainudin N."/>
            <person name="Xue C."/>
            <person name="Wang R."/>
            <person name="Manning V.A."/>
            <person name="Dhillon B."/>
            <person name="Tu Z.J."/>
            <person name="Steffenson B.J."/>
            <person name="Salamov A."/>
            <person name="Sun H."/>
            <person name="Lowry S."/>
            <person name="LaButti K."/>
            <person name="Han J."/>
            <person name="Copeland A."/>
            <person name="Lindquist E."/>
            <person name="Barry K."/>
            <person name="Schmutz J."/>
            <person name="Baker S.E."/>
            <person name="Ciuffetti L.M."/>
            <person name="Grigoriev I.V."/>
            <person name="Zhong S."/>
            <person name="Turgeon B.G."/>
        </authorList>
    </citation>
    <scope>NUCLEOTIDE SEQUENCE [LARGE SCALE GENOMIC DNA]</scope>
    <source>
        <strain evidence="6 7">FI3</strain>
    </source>
</reference>